<organism evidence="2 3">
    <name type="scientific">Vreelandella azerica</name>
    <dbReference type="NCBI Taxonomy" id="2732867"/>
    <lineage>
        <taxon>Bacteria</taxon>
        <taxon>Pseudomonadati</taxon>
        <taxon>Pseudomonadota</taxon>
        <taxon>Gammaproteobacteria</taxon>
        <taxon>Oceanospirillales</taxon>
        <taxon>Halomonadaceae</taxon>
        <taxon>Vreelandella</taxon>
    </lineage>
</organism>
<keyword evidence="2" id="KW-0378">Hydrolase</keyword>
<evidence type="ECO:0000259" key="1">
    <source>
        <dbReference type="Pfam" id="PF12146"/>
    </source>
</evidence>
<accession>A0A7Y3TY34</accession>
<dbReference type="EMBL" id="JABFHI010000005">
    <property type="protein sequence ID" value="NOG32366.1"/>
    <property type="molecule type" value="Genomic_DNA"/>
</dbReference>
<dbReference type="Proteomes" id="UP000588806">
    <property type="component" value="Unassembled WGS sequence"/>
</dbReference>
<reference evidence="2 3" key="1">
    <citation type="submission" date="2020-05" db="EMBL/GenBank/DDBJ databases">
        <authorList>
            <person name="Ruan W."/>
            <person name="Jeon C.O."/>
            <person name="Chun B.H."/>
        </authorList>
    </citation>
    <scope>NUCLEOTIDE SEQUENCE [LARGE SCALE GENOMIC DNA]</scope>
    <source>
        <strain evidence="2 3">TBZ9</strain>
    </source>
</reference>
<dbReference type="Pfam" id="PF12146">
    <property type="entry name" value="Hydrolase_4"/>
    <property type="match status" value="1"/>
</dbReference>
<dbReference type="InterPro" id="IPR022742">
    <property type="entry name" value="Hydrolase_4"/>
</dbReference>
<proteinExistence type="predicted"/>
<sequence>MTAWYLAGLLAGVVLLGVALQRRFHRRLHRELAAPREAVNRSLEDVGLQGDTVRFTTVGERMLEAWWLPAKAPQGQIVITHGWGANRATLLPLAPLLLEAGWSLLLIDVRNHGNSDDDTFSSMPRFAEDIDAALSWLKHHQPALPTALIGHSVGAAATLLCASRRDDIAAVVSLSSFAHPDGMMRRWLDAKGLPFFPLGWYVIRYVEKVIGHRFDAIAPVTTLPQIRCPVLLVHGESDDIIPLSDAQRLTQKQTPGVTLRVVPGGHDLSDSLARHGDELLAFLNAAIDKPATERCA</sequence>
<dbReference type="GO" id="GO:0016787">
    <property type="term" value="F:hydrolase activity"/>
    <property type="evidence" value="ECO:0007669"/>
    <property type="project" value="UniProtKB-KW"/>
</dbReference>
<dbReference type="Gene3D" id="3.40.50.1820">
    <property type="entry name" value="alpha/beta hydrolase"/>
    <property type="match status" value="1"/>
</dbReference>
<dbReference type="InterPro" id="IPR029058">
    <property type="entry name" value="AB_hydrolase_fold"/>
</dbReference>
<dbReference type="InterPro" id="IPR050228">
    <property type="entry name" value="Carboxylesterase_BioH"/>
</dbReference>
<protein>
    <submittedName>
        <fullName evidence="2">Alpha/beta fold hydrolase</fullName>
    </submittedName>
</protein>
<keyword evidence="3" id="KW-1185">Reference proteome</keyword>
<gene>
    <name evidence="2" type="ORF">HLB35_12480</name>
</gene>
<comment type="caution">
    <text evidence="2">The sequence shown here is derived from an EMBL/GenBank/DDBJ whole genome shotgun (WGS) entry which is preliminary data.</text>
</comment>
<evidence type="ECO:0000313" key="3">
    <source>
        <dbReference type="Proteomes" id="UP000588806"/>
    </source>
</evidence>
<feature type="domain" description="Serine aminopeptidase S33" evidence="1">
    <location>
        <begin position="72"/>
        <end position="188"/>
    </location>
</feature>
<reference evidence="2 3" key="2">
    <citation type="submission" date="2020-06" db="EMBL/GenBank/DDBJ databases">
        <title>Halomonas songnenensis sp. nov., a moderately halophilic bacterium isolated from saline and alkaline soils.</title>
        <authorList>
            <person name="Jiang J."/>
            <person name="Pan Y."/>
        </authorList>
    </citation>
    <scope>NUCLEOTIDE SEQUENCE [LARGE SCALE GENOMIC DNA]</scope>
    <source>
        <strain evidence="2 3">TBZ9</strain>
    </source>
</reference>
<dbReference type="AlphaFoldDB" id="A0A7Y3TY34"/>
<dbReference type="PANTHER" id="PTHR43194:SF2">
    <property type="entry name" value="PEROXISOMAL MEMBRANE PROTEIN LPX1"/>
    <property type="match status" value="1"/>
</dbReference>
<name>A0A7Y3TY34_9GAMM</name>
<dbReference type="RefSeq" id="WP_171702957.1">
    <property type="nucleotide sequence ID" value="NZ_JABFHI010000005.1"/>
</dbReference>
<dbReference type="PANTHER" id="PTHR43194">
    <property type="entry name" value="HYDROLASE ALPHA/BETA FOLD FAMILY"/>
    <property type="match status" value="1"/>
</dbReference>
<dbReference type="SUPFAM" id="SSF53474">
    <property type="entry name" value="alpha/beta-Hydrolases"/>
    <property type="match status" value="1"/>
</dbReference>
<evidence type="ECO:0000313" key="2">
    <source>
        <dbReference type="EMBL" id="NOG32366.1"/>
    </source>
</evidence>